<accession>A0A7T0DYM5</accession>
<feature type="transmembrane region" description="Helical" evidence="1">
    <location>
        <begin position="240"/>
        <end position="257"/>
    </location>
</feature>
<keyword evidence="1" id="KW-1133">Transmembrane helix</keyword>
<evidence type="ECO:0000313" key="3">
    <source>
        <dbReference type="EMBL" id="QPK01899.1"/>
    </source>
</evidence>
<dbReference type="GO" id="GO:0016747">
    <property type="term" value="F:acyltransferase activity, transferring groups other than amino-acyl groups"/>
    <property type="evidence" value="ECO:0007669"/>
    <property type="project" value="InterPro"/>
</dbReference>
<dbReference type="PANTHER" id="PTHR23028:SF53">
    <property type="entry name" value="ACYL_TRANSF_3 DOMAIN-CONTAINING PROTEIN"/>
    <property type="match status" value="1"/>
</dbReference>
<feature type="transmembrane region" description="Helical" evidence="1">
    <location>
        <begin position="155"/>
        <end position="175"/>
    </location>
</feature>
<proteinExistence type="predicted"/>
<keyword evidence="3" id="KW-0012">Acyltransferase</keyword>
<feature type="transmembrane region" description="Helical" evidence="1">
    <location>
        <begin position="269"/>
        <end position="290"/>
    </location>
</feature>
<evidence type="ECO:0000259" key="2">
    <source>
        <dbReference type="Pfam" id="PF01757"/>
    </source>
</evidence>
<feature type="transmembrane region" description="Helical" evidence="1">
    <location>
        <begin position="125"/>
        <end position="143"/>
    </location>
</feature>
<feature type="transmembrane region" description="Helical" evidence="1">
    <location>
        <begin position="12"/>
        <end position="30"/>
    </location>
</feature>
<dbReference type="EMBL" id="CP061801">
    <property type="protein sequence ID" value="QPK01899.1"/>
    <property type="molecule type" value="Genomic_DNA"/>
</dbReference>
<dbReference type="GO" id="GO:0009103">
    <property type="term" value="P:lipopolysaccharide biosynthetic process"/>
    <property type="evidence" value="ECO:0007669"/>
    <property type="project" value="TreeGrafter"/>
</dbReference>
<feature type="transmembrane region" description="Helical" evidence="1">
    <location>
        <begin position="195"/>
        <end position="211"/>
    </location>
</feature>
<feature type="domain" description="Acyltransferase 3" evidence="2">
    <location>
        <begin position="8"/>
        <end position="319"/>
    </location>
</feature>
<feature type="transmembrane region" description="Helical" evidence="1">
    <location>
        <begin position="42"/>
        <end position="64"/>
    </location>
</feature>
<evidence type="ECO:0000256" key="1">
    <source>
        <dbReference type="SAM" id="Phobius"/>
    </source>
</evidence>
<keyword evidence="3" id="KW-0808">Transferase</keyword>
<dbReference type="AlphaFoldDB" id="A0A7T0DYM5"/>
<dbReference type="PANTHER" id="PTHR23028">
    <property type="entry name" value="ACETYLTRANSFERASE"/>
    <property type="match status" value="1"/>
</dbReference>
<dbReference type="InterPro" id="IPR002656">
    <property type="entry name" value="Acyl_transf_3_dom"/>
</dbReference>
<reference evidence="3" key="1">
    <citation type="submission" date="2020-09" db="EMBL/GenBank/DDBJ databases">
        <title>First Report of a novel Colistin-Resistant species of Enterobacter cloacae complex Producing MCR-5 isolated from hospital sewage water.</title>
        <authorList>
            <person name="Zhou K."/>
        </authorList>
    </citation>
    <scope>NUCLEOTIDE SEQUENCE [LARGE SCALE GENOMIC DNA]</scope>
    <source>
        <strain evidence="3">HSW1412</strain>
    </source>
</reference>
<feature type="transmembrane region" description="Helical" evidence="1">
    <location>
        <begin position="302"/>
        <end position="324"/>
    </location>
</feature>
<organism evidence="3">
    <name type="scientific">Enterobacter mori</name>
    <dbReference type="NCBI Taxonomy" id="539813"/>
    <lineage>
        <taxon>Bacteria</taxon>
        <taxon>Pseudomonadati</taxon>
        <taxon>Pseudomonadota</taxon>
        <taxon>Gammaproteobacteria</taxon>
        <taxon>Enterobacterales</taxon>
        <taxon>Enterobacteriaceae</taxon>
        <taxon>Enterobacter</taxon>
    </lineage>
</organism>
<dbReference type="Pfam" id="PF01757">
    <property type="entry name" value="Acyl_transf_3"/>
    <property type="match status" value="1"/>
</dbReference>
<feature type="transmembrane region" description="Helical" evidence="1">
    <location>
        <begin position="218"/>
        <end position="234"/>
    </location>
</feature>
<keyword evidence="1" id="KW-0812">Transmembrane</keyword>
<sequence>MNIRNDLHGLTIFRFIAAFYVFLFHCNLRYRADVSDWLQSVIGNGAIGMSFFFVLSGFVMAWASRNGIKENYYRSRVARIFPAYILMGLITSPFLFEYDLKNATTYVLLFLSASQSWFPDSFSQWNFGGSWSVSTEMFFYIVFPLLLPTIKRRPILALIISVLISSIIIPISMILTNGAAFPHYYVSPMHRLPEFISGVAIGCIFTQGFRFTRFNTSLFIFAIISLLYISPSHNNGWMQNNYITLPATCIVIYYLASTAINKNPITLPLIYLGKISYSFYLMQLPIMIYITKYHDSLASLPIWLIWTLLAAINLVMASACYHFVEDNKAIKSFVLNWRRKPNSSFELS</sequence>
<gene>
    <name evidence="3" type="ORF">IDM36_07250</name>
</gene>
<dbReference type="InterPro" id="IPR050879">
    <property type="entry name" value="Acyltransferase_3"/>
</dbReference>
<keyword evidence="1" id="KW-0472">Membrane</keyword>
<dbReference type="GO" id="GO:0016020">
    <property type="term" value="C:membrane"/>
    <property type="evidence" value="ECO:0007669"/>
    <property type="project" value="TreeGrafter"/>
</dbReference>
<protein>
    <submittedName>
        <fullName evidence="3">Acyltransferase</fullName>
    </submittedName>
</protein>
<feature type="transmembrane region" description="Helical" evidence="1">
    <location>
        <begin position="76"/>
        <end position="96"/>
    </location>
</feature>
<name>A0A7T0DYM5_9ENTR</name>